<dbReference type="EMBL" id="UINC01019622">
    <property type="protein sequence ID" value="SVA83180.1"/>
    <property type="molecule type" value="Genomic_DNA"/>
</dbReference>
<accession>A0A381Z1V3</accession>
<protein>
    <recommendedName>
        <fullName evidence="1">YegS/DAGK C-terminal domain-containing protein</fullName>
    </recommendedName>
</protein>
<feature type="domain" description="YegS/DAGK C-terminal" evidence="1">
    <location>
        <begin position="102"/>
        <end position="198"/>
    </location>
</feature>
<dbReference type="Gene3D" id="2.60.200.40">
    <property type="match status" value="1"/>
</dbReference>
<dbReference type="AlphaFoldDB" id="A0A381Z1V3"/>
<dbReference type="InterPro" id="IPR045540">
    <property type="entry name" value="YegS/DAGK_C"/>
</dbReference>
<evidence type="ECO:0000259" key="1">
    <source>
        <dbReference type="Pfam" id="PF19279"/>
    </source>
</evidence>
<feature type="non-terminal residue" evidence="2">
    <location>
        <position position="1"/>
    </location>
</feature>
<sequence>VERGRDWGGTGPVPDDAVVVASNSDLRAVVTGARRVGRTVPVVALVGGDLCRTLGGRGEVRPGGTGTRVVVDIGCVLLDGRLHWFVAHLVARSPGGFGRWWVAANAAHHGHWNLAPRAHPGDGLLDVLDGRLRGAAYLAAWRRLRRGDHVPHPSIDYRRVPAVQTSFDRPLTVRLDGEVVGRARDLSVRVEPAALHLAV</sequence>
<evidence type="ECO:0000313" key="2">
    <source>
        <dbReference type="EMBL" id="SVA83180.1"/>
    </source>
</evidence>
<organism evidence="2">
    <name type="scientific">marine metagenome</name>
    <dbReference type="NCBI Taxonomy" id="408172"/>
    <lineage>
        <taxon>unclassified sequences</taxon>
        <taxon>metagenomes</taxon>
        <taxon>ecological metagenomes</taxon>
    </lineage>
</organism>
<name>A0A381Z1V3_9ZZZZ</name>
<reference evidence="2" key="1">
    <citation type="submission" date="2018-05" db="EMBL/GenBank/DDBJ databases">
        <authorList>
            <person name="Lanie J.A."/>
            <person name="Ng W.-L."/>
            <person name="Kazmierczak K.M."/>
            <person name="Andrzejewski T.M."/>
            <person name="Davidsen T.M."/>
            <person name="Wayne K.J."/>
            <person name="Tettelin H."/>
            <person name="Glass J.I."/>
            <person name="Rusch D."/>
            <person name="Podicherti R."/>
            <person name="Tsui H.-C.T."/>
            <person name="Winkler M.E."/>
        </authorList>
    </citation>
    <scope>NUCLEOTIDE SEQUENCE</scope>
</reference>
<proteinExistence type="predicted"/>
<dbReference type="SUPFAM" id="SSF111331">
    <property type="entry name" value="NAD kinase/diacylglycerol kinase-like"/>
    <property type="match status" value="1"/>
</dbReference>
<dbReference type="InterPro" id="IPR016064">
    <property type="entry name" value="NAD/diacylglycerol_kinase_sf"/>
</dbReference>
<gene>
    <name evidence="2" type="ORF">METZ01_LOCUS136034</name>
</gene>
<dbReference type="Pfam" id="PF19279">
    <property type="entry name" value="YegS_C"/>
    <property type="match status" value="1"/>
</dbReference>